<keyword evidence="4" id="KW-1185">Reference proteome</keyword>
<dbReference type="Proteomes" id="UP000273611">
    <property type="component" value="Unassembled WGS sequence"/>
</dbReference>
<accession>A0A3S0QFY1</accession>
<protein>
    <submittedName>
        <fullName evidence="3">Cupin domain-containing protein</fullName>
    </submittedName>
</protein>
<dbReference type="InterPro" id="IPR011051">
    <property type="entry name" value="RmlC_Cupin_sf"/>
</dbReference>
<reference evidence="3" key="3">
    <citation type="submission" date="2018-11" db="EMBL/GenBank/DDBJ databases">
        <authorList>
            <person name="Huo Y."/>
        </authorList>
    </citation>
    <scope>NUCLEOTIDE SEQUENCE</scope>
    <source>
        <strain evidence="3">CCBAU 23252</strain>
    </source>
</reference>
<evidence type="ECO:0000313" key="2">
    <source>
        <dbReference type="EMBL" id="PDS53840.1"/>
    </source>
</evidence>
<dbReference type="AlphaFoldDB" id="A0A3S0QFY1"/>
<sequence>MGMSSFRNAVVSLPGKERLARTPFGARIIIHATAAETGGAFGMWETFTPPGHGPAPHTHTRETEVFRVIRGLYRFQCGDEAFDAPVGTVVVLPPHVPHSWRNIGDEPGQMFGTVTPGGCEQMFIDIEACSADTPEKIAVIEARLGIINDITLALGLTGPQPR</sequence>
<dbReference type="Proteomes" id="UP000219972">
    <property type="component" value="Unassembled WGS sequence"/>
</dbReference>
<proteinExistence type="predicted"/>
<evidence type="ECO:0000259" key="1">
    <source>
        <dbReference type="Pfam" id="PF07883"/>
    </source>
</evidence>
<dbReference type="EMBL" id="RIBW01000002">
    <property type="protein sequence ID" value="RUM03376.1"/>
    <property type="molecule type" value="Genomic_DNA"/>
</dbReference>
<dbReference type="PANTHER" id="PTHR36440">
    <property type="entry name" value="PUTATIVE (AFU_ORTHOLOGUE AFUA_8G07350)-RELATED"/>
    <property type="match status" value="1"/>
</dbReference>
<name>A0A3S0QFY1_9HYPH</name>
<organism evidence="3 5">
    <name type="scientific">Rhizobium anhuiense</name>
    <dbReference type="NCBI Taxonomy" id="1184720"/>
    <lineage>
        <taxon>Bacteria</taxon>
        <taxon>Pseudomonadati</taxon>
        <taxon>Pseudomonadota</taxon>
        <taxon>Alphaproteobacteria</taxon>
        <taxon>Hyphomicrobiales</taxon>
        <taxon>Rhizobiaceae</taxon>
        <taxon>Rhizobium/Agrobacterium group</taxon>
        <taxon>Rhizobium</taxon>
    </lineage>
</organism>
<dbReference type="PANTHER" id="PTHR36440:SF1">
    <property type="entry name" value="PUTATIVE (AFU_ORTHOLOGUE AFUA_8G07350)-RELATED"/>
    <property type="match status" value="1"/>
</dbReference>
<evidence type="ECO:0000313" key="3">
    <source>
        <dbReference type="EMBL" id="RUM03376.1"/>
    </source>
</evidence>
<dbReference type="EMBL" id="NWSL01000001">
    <property type="protein sequence ID" value="PDS53840.1"/>
    <property type="molecule type" value="Genomic_DNA"/>
</dbReference>
<evidence type="ECO:0000313" key="5">
    <source>
        <dbReference type="Proteomes" id="UP000273611"/>
    </source>
</evidence>
<dbReference type="SUPFAM" id="SSF51182">
    <property type="entry name" value="RmlC-like cupins"/>
    <property type="match status" value="1"/>
</dbReference>
<gene>
    <name evidence="2" type="ORF">CO662_03165</name>
    <name evidence="3" type="ORF">EEQ99_09360</name>
</gene>
<dbReference type="InterPro" id="IPR014710">
    <property type="entry name" value="RmlC-like_jellyroll"/>
</dbReference>
<comment type="caution">
    <text evidence="3">The sequence shown here is derived from an EMBL/GenBank/DDBJ whole genome shotgun (WGS) entry which is preliminary data.</text>
</comment>
<dbReference type="InterPro" id="IPR013096">
    <property type="entry name" value="Cupin_2"/>
</dbReference>
<dbReference type="Gene3D" id="2.60.120.10">
    <property type="entry name" value="Jelly Rolls"/>
    <property type="match status" value="1"/>
</dbReference>
<feature type="domain" description="Cupin type-2" evidence="1">
    <location>
        <begin position="49"/>
        <end position="110"/>
    </location>
</feature>
<dbReference type="Pfam" id="PF07883">
    <property type="entry name" value="Cupin_2"/>
    <property type="match status" value="1"/>
</dbReference>
<dbReference type="InterPro" id="IPR053146">
    <property type="entry name" value="QDO-like"/>
</dbReference>
<evidence type="ECO:0000313" key="4">
    <source>
        <dbReference type="Proteomes" id="UP000219972"/>
    </source>
</evidence>
<reference evidence="3 5" key="1">
    <citation type="journal article" date="2015" name="Int. J. Syst. Evol. Microbiol.">
        <title>Rhizobium anhuiense sp. nov., isolated from effective nodules of Vicia faba and Pisum sativum.</title>
        <authorList>
            <person name="Zhang Y.J."/>
            <person name="Zheng W.T."/>
            <person name="Everall I."/>
            <person name="Young J.P."/>
            <person name="Zhang X.X."/>
            <person name="Tian C.F."/>
            <person name="Sui X.H."/>
            <person name="Wang E.T."/>
            <person name="Chen W.X."/>
        </authorList>
    </citation>
    <scope>NUCLEOTIDE SEQUENCE [LARGE SCALE GENOMIC DNA]</scope>
    <source>
        <strain evidence="3 5">CCBAU 23252</strain>
    </source>
</reference>
<reference evidence="2 4" key="2">
    <citation type="submission" date="2017-09" db="EMBL/GenBank/DDBJ databases">
        <title>Comparative genomics of rhizobia isolated from Phaseolus vulgaris in China.</title>
        <authorList>
            <person name="Tong W."/>
        </authorList>
    </citation>
    <scope>NUCLEOTIDE SEQUENCE [LARGE SCALE GENOMIC DNA]</scope>
    <source>
        <strain evidence="2 4">Y27</strain>
    </source>
</reference>